<feature type="compositionally biased region" description="Polar residues" evidence="1">
    <location>
        <begin position="1"/>
        <end position="18"/>
    </location>
</feature>
<feature type="non-terminal residue" evidence="2">
    <location>
        <position position="1"/>
    </location>
</feature>
<dbReference type="Proteomes" id="UP000054721">
    <property type="component" value="Unassembled WGS sequence"/>
</dbReference>
<gene>
    <name evidence="2" type="ORF">T02_5510</name>
</gene>
<protein>
    <submittedName>
        <fullName evidence="2">Uncharacterized protein</fullName>
    </submittedName>
</protein>
<evidence type="ECO:0000256" key="1">
    <source>
        <dbReference type="SAM" id="MobiDB-lite"/>
    </source>
</evidence>
<feature type="compositionally biased region" description="Low complexity" evidence="1">
    <location>
        <begin position="33"/>
        <end position="45"/>
    </location>
</feature>
<evidence type="ECO:0000313" key="3">
    <source>
        <dbReference type="Proteomes" id="UP000054721"/>
    </source>
</evidence>
<dbReference type="OrthoDB" id="5920571at2759"/>
<accession>A0A0V1L1E3</accession>
<feature type="compositionally biased region" description="Polar residues" evidence="1">
    <location>
        <begin position="176"/>
        <end position="186"/>
    </location>
</feature>
<evidence type="ECO:0000313" key="2">
    <source>
        <dbReference type="EMBL" id="KRZ52862.1"/>
    </source>
</evidence>
<organism evidence="2 3">
    <name type="scientific">Trichinella nativa</name>
    <dbReference type="NCBI Taxonomy" id="6335"/>
    <lineage>
        <taxon>Eukaryota</taxon>
        <taxon>Metazoa</taxon>
        <taxon>Ecdysozoa</taxon>
        <taxon>Nematoda</taxon>
        <taxon>Enoplea</taxon>
        <taxon>Dorylaimia</taxon>
        <taxon>Trichinellida</taxon>
        <taxon>Trichinellidae</taxon>
        <taxon>Trichinella</taxon>
    </lineage>
</organism>
<feature type="compositionally biased region" description="Low complexity" evidence="1">
    <location>
        <begin position="109"/>
        <end position="121"/>
    </location>
</feature>
<comment type="caution">
    <text evidence="2">The sequence shown here is derived from an EMBL/GenBank/DDBJ whole genome shotgun (WGS) entry which is preliminary data.</text>
</comment>
<dbReference type="AlphaFoldDB" id="A0A0V1L1E3"/>
<feature type="region of interest" description="Disordered" evidence="1">
    <location>
        <begin position="1"/>
        <end position="230"/>
    </location>
</feature>
<feature type="non-terminal residue" evidence="2">
    <location>
        <position position="271"/>
    </location>
</feature>
<dbReference type="EMBL" id="JYDW01000181">
    <property type="protein sequence ID" value="KRZ52862.1"/>
    <property type="molecule type" value="Genomic_DNA"/>
</dbReference>
<name>A0A0V1L1E3_9BILA</name>
<keyword evidence="3" id="KW-1185">Reference proteome</keyword>
<proteinExistence type="predicted"/>
<sequence length="271" mass="27117">KGKTARQTPTKETPAQKASTKKDRSNQNQLPIPGKGTPSGPSSPSHNAMPGLPIPKQDGSKHSPSDALKIPSKDIPGSDSSTPKPSSVPAVPIQKGDGGHSPSNQLPIPGKGTPSGPSSPSHNAMSGLSIPKQDGSKHNPSYALAVPSVATARSGASTSEEAKVPAMAMKKESGSDDVSVTSSPSASDPPAVLHGQSGTSAGGARSDGVSDSLPVPSKVNPDPLTHVPSVTPSSIVAENAGTVSPVPSVAPSPAPQAALPQTVFVSIPRRR</sequence>
<reference evidence="2 3" key="1">
    <citation type="submission" date="2015-05" db="EMBL/GenBank/DDBJ databases">
        <title>Evolution of Trichinella species and genotypes.</title>
        <authorList>
            <person name="Korhonen P.K."/>
            <person name="Edoardo P."/>
            <person name="Giuseppe L.R."/>
            <person name="Gasser R.B."/>
        </authorList>
    </citation>
    <scope>NUCLEOTIDE SEQUENCE [LARGE SCALE GENOMIC DNA]</scope>
    <source>
        <strain evidence="2">ISS10</strain>
    </source>
</reference>